<feature type="compositionally biased region" description="Basic and acidic residues" evidence="1">
    <location>
        <begin position="51"/>
        <end position="61"/>
    </location>
</feature>
<feature type="compositionally biased region" description="Basic and acidic residues" evidence="1">
    <location>
        <begin position="1"/>
        <end position="17"/>
    </location>
</feature>
<proteinExistence type="predicted"/>
<evidence type="ECO:0000313" key="2">
    <source>
        <dbReference type="EMBL" id="SHL49259.1"/>
    </source>
</evidence>
<gene>
    <name evidence="2" type="ORF">SAMN05444414_11627</name>
</gene>
<dbReference type="Proteomes" id="UP000184191">
    <property type="component" value="Unassembled WGS sequence"/>
</dbReference>
<evidence type="ECO:0000313" key="3">
    <source>
        <dbReference type="Proteomes" id="UP000184191"/>
    </source>
</evidence>
<name>A0A1M7B3L5_9RHOB</name>
<dbReference type="STRING" id="1054996.SAMN05444414_11627"/>
<feature type="region of interest" description="Disordered" evidence="1">
    <location>
        <begin position="1"/>
        <end position="61"/>
    </location>
</feature>
<organism evidence="2 3">
    <name type="scientific">Roseovarius marisflavi</name>
    <dbReference type="NCBI Taxonomy" id="1054996"/>
    <lineage>
        <taxon>Bacteria</taxon>
        <taxon>Pseudomonadati</taxon>
        <taxon>Pseudomonadota</taxon>
        <taxon>Alphaproteobacteria</taxon>
        <taxon>Rhodobacterales</taxon>
        <taxon>Roseobacteraceae</taxon>
        <taxon>Roseovarius</taxon>
    </lineage>
</organism>
<reference evidence="3" key="1">
    <citation type="submission" date="2016-11" db="EMBL/GenBank/DDBJ databases">
        <authorList>
            <person name="Varghese N."/>
            <person name="Submissions S."/>
        </authorList>
    </citation>
    <scope>NUCLEOTIDE SEQUENCE [LARGE SCALE GENOMIC DNA]</scope>
    <source>
        <strain evidence="3">DSM 29327</strain>
    </source>
</reference>
<evidence type="ECO:0000256" key="1">
    <source>
        <dbReference type="SAM" id="MobiDB-lite"/>
    </source>
</evidence>
<protein>
    <submittedName>
        <fullName evidence="2">Uncharacterized protein</fullName>
    </submittedName>
</protein>
<dbReference type="EMBL" id="FRBN01000016">
    <property type="protein sequence ID" value="SHL49259.1"/>
    <property type="molecule type" value="Genomic_DNA"/>
</dbReference>
<dbReference type="AlphaFoldDB" id="A0A1M7B3L5"/>
<accession>A0A1M7B3L5</accession>
<sequence>MVDRKTPARPSRDDGKHQTPSNNTRNDSLDYSEGKRGGFDVSPTRPAPACKPDRGQGEEEG</sequence>
<keyword evidence="3" id="KW-1185">Reference proteome</keyword>